<keyword evidence="2" id="KW-0732">Signal</keyword>
<dbReference type="SUPFAM" id="SSF51261">
    <property type="entry name" value="Duplicated hybrid motif"/>
    <property type="match status" value="1"/>
</dbReference>
<dbReference type="KEGG" id="chq:AQ619_15380"/>
<feature type="region of interest" description="Disordered" evidence="1">
    <location>
        <begin position="223"/>
        <end position="245"/>
    </location>
</feature>
<dbReference type="GO" id="GO:0004222">
    <property type="term" value="F:metalloendopeptidase activity"/>
    <property type="evidence" value="ECO:0007669"/>
    <property type="project" value="TreeGrafter"/>
</dbReference>
<dbReference type="Pfam" id="PF01551">
    <property type="entry name" value="Peptidase_M23"/>
    <property type="match status" value="1"/>
</dbReference>
<protein>
    <submittedName>
        <fullName evidence="4">Peptidase M24</fullName>
    </submittedName>
</protein>
<sequence>MTSETLAAKPPYGRVAFLTLVGVLATVCALNASMALSAFADEPDRPPVETVEAPPVDLPPPPAFIFDAPLPGQVVNSPFGLRQLPWEENGRLHEGVDIAAPIGTPIRAATDGVVLRAGKDGGYGRFVEIGHKDGFRTLYAHLGATARGVKPGMVARRGQTIAYVGSSGRSTGAHLHFEIRRKGKPLNPSYFLGQAFAEADDLPLRAAARVPRKVRMAQVSAWPEGVKPPKTKSGRARMRASVADS</sequence>
<keyword evidence="5" id="KW-1185">Reference proteome</keyword>
<organism evidence="4 5">
    <name type="scientific">Caulobacter henricii</name>
    <dbReference type="NCBI Taxonomy" id="69395"/>
    <lineage>
        <taxon>Bacteria</taxon>
        <taxon>Pseudomonadati</taxon>
        <taxon>Pseudomonadota</taxon>
        <taxon>Alphaproteobacteria</taxon>
        <taxon>Caulobacterales</taxon>
        <taxon>Caulobacteraceae</taxon>
        <taxon>Caulobacter</taxon>
    </lineage>
</organism>
<dbReference type="InterPro" id="IPR016047">
    <property type="entry name" value="M23ase_b-sheet_dom"/>
</dbReference>
<dbReference type="Gene3D" id="2.70.70.10">
    <property type="entry name" value="Glucose Permease (Domain IIA)"/>
    <property type="match status" value="1"/>
</dbReference>
<evidence type="ECO:0000313" key="5">
    <source>
        <dbReference type="Proteomes" id="UP000056905"/>
    </source>
</evidence>
<proteinExistence type="predicted"/>
<dbReference type="Proteomes" id="UP000056905">
    <property type="component" value="Chromosome"/>
</dbReference>
<evidence type="ECO:0000313" key="4">
    <source>
        <dbReference type="EMBL" id="ALL14621.1"/>
    </source>
</evidence>
<dbReference type="AlphaFoldDB" id="A0A0P0P2L4"/>
<evidence type="ECO:0000256" key="1">
    <source>
        <dbReference type="SAM" id="MobiDB-lite"/>
    </source>
</evidence>
<reference evidence="4 5" key="1">
    <citation type="submission" date="2015-10" db="EMBL/GenBank/DDBJ databases">
        <title>Conservation of the essential genome among Caulobacter and Brevundimonas species.</title>
        <authorList>
            <person name="Scott D."/>
            <person name="Ely B."/>
        </authorList>
    </citation>
    <scope>NUCLEOTIDE SEQUENCE [LARGE SCALE GENOMIC DNA]</scope>
    <source>
        <strain evidence="4 5">CB4</strain>
    </source>
</reference>
<gene>
    <name evidence="4" type="ORF">AQ619_15380</name>
</gene>
<dbReference type="InterPro" id="IPR011055">
    <property type="entry name" value="Dup_hybrid_motif"/>
</dbReference>
<feature type="signal peptide" evidence="2">
    <location>
        <begin position="1"/>
        <end position="40"/>
    </location>
</feature>
<dbReference type="PANTHER" id="PTHR21666:SF270">
    <property type="entry name" value="MUREIN HYDROLASE ACTIVATOR ENVC"/>
    <property type="match status" value="1"/>
</dbReference>
<dbReference type="RefSeq" id="WP_062149589.1">
    <property type="nucleotide sequence ID" value="NZ_CP013002.1"/>
</dbReference>
<evidence type="ECO:0000256" key="2">
    <source>
        <dbReference type="SAM" id="SignalP"/>
    </source>
</evidence>
<name>A0A0P0P2L4_9CAUL</name>
<evidence type="ECO:0000259" key="3">
    <source>
        <dbReference type="Pfam" id="PF01551"/>
    </source>
</evidence>
<dbReference type="PANTHER" id="PTHR21666">
    <property type="entry name" value="PEPTIDASE-RELATED"/>
    <property type="match status" value="1"/>
</dbReference>
<accession>A0A0P0P2L4</accession>
<dbReference type="STRING" id="69395.AQ619_15380"/>
<dbReference type="InterPro" id="IPR050570">
    <property type="entry name" value="Cell_wall_metabolism_enzyme"/>
</dbReference>
<dbReference type="OrthoDB" id="9815245at2"/>
<feature type="compositionally biased region" description="Basic residues" evidence="1">
    <location>
        <begin position="229"/>
        <end position="238"/>
    </location>
</feature>
<feature type="chain" id="PRO_5006052702" evidence="2">
    <location>
        <begin position="41"/>
        <end position="245"/>
    </location>
</feature>
<dbReference type="CDD" id="cd12797">
    <property type="entry name" value="M23_peptidase"/>
    <property type="match status" value="1"/>
</dbReference>
<feature type="domain" description="M23ase beta-sheet core" evidence="3">
    <location>
        <begin position="92"/>
        <end position="188"/>
    </location>
</feature>
<dbReference type="EMBL" id="CP013002">
    <property type="protein sequence ID" value="ALL14621.1"/>
    <property type="molecule type" value="Genomic_DNA"/>
</dbReference>